<evidence type="ECO:0000259" key="8">
    <source>
        <dbReference type="Pfam" id="PF07660"/>
    </source>
</evidence>
<proteinExistence type="inferred from homology"/>
<gene>
    <name evidence="10" type="ORF">GCM10007422_38990</name>
</gene>
<feature type="domain" description="Secretin/TonB short N-terminal" evidence="8">
    <location>
        <begin position="68"/>
        <end position="119"/>
    </location>
</feature>
<evidence type="ECO:0000259" key="9">
    <source>
        <dbReference type="Pfam" id="PF07715"/>
    </source>
</evidence>
<dbReference type="InterPro" id="IPR023997">
    <property type="entry name" value="TonB-dep_OMP_SusC/RagA_CS"/>
</dbReference>
<feature type="domain" description="TonB-dependent receptor plug" evidence="9">
    <location>
        <begin position="230"/>
        <end position="353"/>
    </location>
</feature>
<keyword evidence="3 7" id="KW-1134">Transmembrane beta strand</keyword>
<evidence type="ECO:0000256" key="7">
    <source>
        <dbReference type="PROSITE-ProRule" id="PRU01360"/>
    </source>
</evidence>
<dbReference type="Gene3D" id="2.40.170.20">
    <property type="entry name" value="TonB-dependent receptor, beta-barrel domain"/>
    <property type="match status" value="1"/>
</dbReference>
<dbReference type="InterPro" id="IPR012910">
    <property type="entry name" value="Plug_dom"/>
</dbReference>
<dbReference type="Pfam" id="PF13715">
    <property type="entry name" value="CarbopepD_reg_2"/>
    <property type="match status" value="1"/>
</dbReference>
<dbReference type="Gene3D" id="2.170.130.10">
    <property type="entry name" value="TonB-dependent receptor, plug domain"/>
    <property type="match status" value="1"/>
</dbReference>
<comment type="similarity">
    <text evidence="7">Belongs to the TonB-dependent receptor family.</text>
</comment>
<evidence type="ECO:0000256" key="2">
    <source>
        <dbReference type="ARBA" id="ARBA00022448"/>
    </source>
</evidence>
<dbReference type="Pfam" id="PF07715">
    <property type="entry name" value="Plug"/>
    <property type="match status" value="1"/>
</dbReference>
<keyword evidence="4 7" id="KW-0812">Transmembrane</keyword>
<dbReference type="NCBIfam" id="TIGR04056">
    <property type="entry name" value="OMP_RagA_SusC"/>
    <property type="match status" value="1"/>
</dbReference>
<evidence type="ECO:0000256" key="5">
    <source>
        <dbReference type="ARBA" id="ARBA00023136"/>
    </source>
</evidence>
<evidence type="ECO:0000256" key="4">
    <source>
        <dbReference type="ARBA" id="ARBA00022692"/>
    </source>
</evidence>
<evidence type="ECO:0000256" key="6">
    <source>
        <dbReference type="ARBA" id="ARBA00023237"/>
    </source>
</evidence>
<dbReference type="PROSITE" id="PS52016">
    <property type="entry name" value="TONB_DEPENDENT_REC_3"/>
    <property type="match status" value="1"/>
</dbReference>
<sequence>MYKIYIRILCTHRRYIPKLLFIMKLVTVILLASLMQVSAASFGQLVTLKEKNVTLEKMFREIRLQSGYDVLLSTNKISSTTTFNANFNNSTIEEVMAKIIAGNDLTYTIEDKTILIKPKEKSLIDKVIGYFVAVKVSGKVRDKSGTALPGVSVREKGAANAVSTNASGDYTISVKEGAVLTFSYIGYKTLEIPIGAKTIINVTLEEDAAQLNEVNVVSTGYQQLDRKLFTGSSTLVKAEDSQRNGVPDISRMLEGQVAGVSVQNVSGTFGAAPKIRVRGATSISGDNKPLWVVDGIILEDVVNISNDALSTGDANTLIGSSVAGLNPDDIESFNILKDAAATAMYGARAMNGVIVVTTKKGRQTEGAPRISYTTNLTTYLKPNYSQYDILNSADQMSVMLELENKGYFQQTSTKTANVGPFGKMYDALYNYDAATNTYQLRNDVISRTKFLERYANANTDWFDVLFKNSLLQEHSLSVSSGTEKFQTYASTSYLHDSGQTLGNEVDRFTGNFRINFKLSDKFSGELLANGSVRDQRAPGTLTRTSDPVYGKFSRDFDINPYSYALNTSRAVTAYNTDGSLEYFNRGFAPFNIINELENNYLSLGQIDFKIQGGIKYKIIPSLTYSIDGAYRFAKTDRQHYIKENSNMAQVFRAGAQDPTVLGSNPFLYQNPDDFSAYPIVVLPEGGFYNVNYDNLKNYYFRQNLEFDKTINEVHKLNFFGSMEARYIDRQTSRFDGVGYQYDNGGIVNANYYYFKKAQEAAAPYYAMSVGADRFASFALRGAYAYKDKYSFNATTRYDGSNLMGKSRTARWLPTWNVSGAWNIEEESFWPKNDYLTSARIRGTYGLVANLGNANNSAAVFYNQLSRRPYDNEKETVTYISGLANDELTWEKLKEANIGADLSLIKGRINLTVDLYKRNIYDLIGEIKTSGIGGQFTKTANYAKMKSKGIEFTLAGNAINKDDFRWRTQFNFAFNKNEITSLEVNPQIFNLVDDNGAATLGHAQAGLYSIQFSGLDHNYGYPYYVDDKGNKNTYVNLQSDKIGYLKYEGPIDPTFTGGFYNQFRYKGFSLSALFTFAAGNYIRLAQTFSSTYPDLYSMSKSMLNRWIQSGDEAFTNVPALLDPYTSARIIKDADGATLNAVYPYNLYNFSSERVAKGDFIRFKQISLTYDIPKKIAAKLRMSNASVSLIGNNIALLYSDKRLNGQDPEFFGNGGVALPIPKQYTFSLKVGF</sequence>
<evidence type="ECO:0000256" key="1">
    <source>
        <dbReference type="ARBA" id="ARBA00004571"/>
    </source>
</evidence>
<evidence type="ECO:0000313" key="10">
    <source>
        <dbReference type="EMBL" id="GGH16335.1"/>
    </source>
</evidence>
<dbReference type="InterPro" id="IPR037066">
    <property type="entry name" value="Plug_dom_sf"/>
</dbReference>
<dbReference type="SUPFAM" id="SSF49464">
    <property type="entry name" value="Carboxypeptidase regulatory domain-like"/>
    <property type="match status" value="1"/>
</dbReference>
<reference evidence="11" key="1">
    <citation type="journal article" date="2019" name="Int. J. Syst. Evol. Microbiol.">
        <title>The Global Catalogue of Microorganisms (GCM) 10K type strain sequencing project: providing services to taxonomists for standard genome sequencing and annotation.</title>
        <authorList>
            <consortium name="The Broad Institute Genomics Platform"/>
            <consortium name="The Broad Institute Genome Sequencing Center for Infectious Disease"/>
            <person name="Wu L."/>
            <person name="Ma J."/>
        </authorList>
    </citation>
    <scope>NUCLEOTIDE SEQUENCE [LARGE SCALE GENOMIC DNA]</scope>
    <source>
        <strain evidence="11">CGMCC 1.15287</strain>
    </source>
</reference>
<protein>
    <submittedName>
        <fullName evidence="10">SusC/RagA family TonB-linked outer membrane protein</fullName>
    </submittedName>
</protein>
<dbReference type="InterPro" id="IPR023996">
    <property type="entry name" value="TonB-dep_OMP_SusC/RagA"/>
</dbReference>
<dbReference type="InterPro" id="IPR036942">
    <property type="entry name" value="Beta-barrel_TonB_sf"/>
</dbReference>
<name>A0ABQ1Y8Y5_9SPHI</name>
<evidence type="ECO:0000313" key="11">
    <source>
        <dbReference type="Proteomes" id="UP000642938"/>
    </source>
</evidence>
<accession>A0ABQ1Y8Y5</accession>
<dbReference type="InterPro" id="IPR011662">
    <property type="entry name" value="Secretin/TonB_short_N"/>
</dbReference>
<dbReference type="EMBL" id="BMHZ01000004">
    <property type="protein sequence ID" value="GGH16335.1"/>
    <property type="molecule type" value="Genomic_DNA"/>
</dbReference>
<dbReference type="InterPro" id="IPR008969">
    <property type="entry name" value="CarboxyPept-like_regulatory"/>
</dbReference>
<organism evidence="10 11">
    <name type="scientific">Pedobacter zeae</name>
    <dbReference type="NCBI Taxonomy" id="1737356"/>
    <lineage>
        <taxon>Bacteria</taxon>
        <taxon>Pseudomonadati</taxon>
        <taxon>Bacteroidota</taxon>
        <taxon>Sphingobacteriia</taxon>
        <taxon>Sphingobacteriales</taxon>
        <taxon>Sphingobacteriaceae</taxon>
        <taxon>Pedobacter</taxon>
    </lineage>
</organism>
<dbReference type="Pfam" id="PF07660">
    <property type="entry name" value="STN"/>
    <property type="match status" value="1"/>
</dbReference>
<keyword evidence="6 7" id="KW-0998">Cell outer membrane</keyword>
<dbReference type="NCBIfam" id="TIGR04057">
    <property type="entry name" value="SusC_RagA_signa"/>
    <property type="match status" value="1"/>
</dbReference>
<comment type="subcellular location">
    <subcellularLocation>
        <location evidence="1 7">Cell outer membrane</location>
        <topology evidence="1 7">Multi-pass membrane protein</topology>
    </subcellularLocation>
</comment>
<keyword evidence="5 7" id="KW-0472">Membrane</keyword>
<dbReference type="Gene3D" id="2.60.40.1120">
    <property type="entry name" value="Carboxypeptidase-like, regulatory domain"/>
    <property type="match status" value="1"/>
</dbReference>
<keyword evidence="2 7" id="KW-0813">Transport</keyword>
<dbReference type="InterPro" id="IPR039426">
    <property type="entry name" value="TonB-dep_rcpt-like"/>
</dbReference>
<evidence type="ECO:0000256" key="3">
    <source>
        <dbReference type="ARBA" id="ARBA00022452"/>
    </source>
</evidence>
<dbReference type="SUPFAM" id="SSF56935">
    <property type="entry name" value="Porins"/>
    <property type="match status" value="1"/>
</dbReference>
<comment type="caution">
    <text evidence="10">The sequence shown here is derived from an EMBL/GenBank/DDBJ whole genome shotgun (WGS) entry which is preliminary data.</text>
</comment>
<dbReference type="Proteomes" id="UP000642938">
    <property type="component" value="Unassembled WGS sequence"/>
</dbReference>
<keyword evidence="11" id="KW-1185">Reference proteome</keyword>